<dbReference type="GO" id="GO:0016787">
    <property type="term" value="F:hydrolase activity"/>
    <property type="evidence" value="ECO:0007669"/>
    <property type="project" value="UniProtKB-KW"/>
</dbReference>
<sequence>MGEHDRDHRLRDRHRDVPAPHRPYLPGRAVTVSRKVGTIIGTAIGLAAAGTAFAVSRRRYDREPGEPLGRLRPDRTDTVIADDGIELAVEEVDPADGGRPELTVVFVHGFALSRRSWHFQRKALARLTEPRVRQVLYDHRSHGDSGRATEASSTIDQLGRDLGEVLDKTAAGPVVLVGHSMGGMTIMALAEQRPELFADRVCGVAFVGTSAGEIGKSGLPRPLLSRYNPLTRGLGRLADWQPGMVELVRAAGGQLTRSAVRSLAFGSRDVSPALVDFLLELLDATPVRVLADFVDTLGTHNRYAALAGLKHTHVLVLSGDADRMTAFSHAERMAVELPDAELVRVRGAGHMVMFEQPQLVNDHLVMLAQRCAYGKDRKWWRR</sequence>
<dbReference type="EMBL" id="JAFFZE010000033">
    <property type="protein sequence ID" value="MCT2588172.1"/>
    <property type="molecule type" value="Genomic_DNA"/>
</dbReference>
<dbReference type="Proteomes" id="UP001156441">
    <property type="component" value="Unassembled WGS sequence"/>
</dbReference>
<evidence type="ECO:0000313" key="5">
    <source>
        <dbReference type="Proteomes" id="UP001156441"/>
    </source>
</evidence>
<feature type="region of interest" description="Disordered" evidence="1">
    <location>
        <begin position="1"/>
        <end position="24"/>
    </location>
</feature>
<keyword evidence="4" id="KW-0378">Hydrolase</keyword>
<keyword evidence="2" id="KW-0472">Membrane</keyword>
<dbReference type="InterPro" id="IPR029058">
    <property type="entry name" value="AB_hydrolase_fold"/>
</dbReference>
<evidence type="ECO:0000256" key="2">
    <source>
        <dbReference type="SAM" id="Phobius"/>
    </source>
</evidence>
<keyword evidence="2" id="KW-1133">Transmembrane helix</keyword>
<dbReference type="InterPro" id="IPR050471">
    <property type="entry name" value="AB_hydrolase"/>
</dbReference>
<dbReference type="Gene3D" id="3.40.50.1820">
    <property type="entry name" value="alpha/beta hydrolase"/>
    <property type="match status" value="1"/>
</dbReference>
<comment type="caution">
    <text evidence="4">The sequence shown here is derived from an EMBL/GenBank/DDBJ whole genome shotgun (WGS) entry which is preliminary data.</text>
</comment>
<evidence type="ECO:0000256" key="1">
    <source>
        <dbReference type="SAM" id="MobiDB-lite"/>
    </source>
</evidence>
<dbReference type="Pfam" id="PF12697">
    <property type="entry name" value="Abhydrolase_6"/>
    <property type="match status" value="1"/>
</dbReference>
<feature type="transmembrane region" description="Helical" evidence="2">
    <location>
        <begin position="36"/>
        <end position="55"/>
    </location>
</feature>
<dbReference type="PANTHER" id="PTHR43433:SF1">
    <property type="entry name" value="BLL5160 PROTEIN"/>
    <property type="match status" value="1"/>
</dbReference>
<accession>A0ABT2JJV8</accession>
<keyword evidence="5" id="KW-1185">Reference proteome</keyword>
<organism evidence="4 5">
    <name type="scientific">Actinophytocola gossypii</name>
    <dbReference type="NCBI Taxonomy" id="2812003"/>
    <lineage>
        <taxon>Bacteria</taxon>
        <taxon>Bacillati</taxon>
        <taxon>Actinomycetota</taxon>
        <taxon>Actinomycetes</taxon>
        <taxon>Pseudonocardiales</taxon>
        <taxon>Pseudonocardiaceae</taxon>
    </lineage>
</organism>
<evidence type="ECO:0000313" key="4">
    <source>
        <dbReference type="EMBL" id="MCT2588172.1"/>
    </source>
</evidence>
<feature type="domain" description="AB hydrolase-1" evidence="3">
    <location>
        <begin position="104"/>
        <end position="362"/>
    </location>
</feature>
<gene>
    <name evidence="4" type="ORF">JT362_34185</name>
</gene>
<reference evidence="4 5" key="1">
    <citation type="submission" date="2021-02" db="EMBL/GenBank/DDBJ databases">
        <title>Actinophytocola xerophila sp. nov., isolated from soil of cotton cropping field.</title>
        <authorList>
            <person name="Huang R."/>
            <person name="Chen X."/>
            <person name="Ge X."/>
            <person name="Liu W."/>
        </authorList>
    </citation>
    <scope>NUCLEOTIDE SEQUENCE [LARGE SCALE GENOMIC DNA]</scope>
    <source>
        <strain evidence="4 5">S1-96</strain>
    </source>
</reference>
<keyword evidence="2" id="KW-0812">Transmembrane</keyword>
<evidence type="ECO:0000259" key="3">
    <source>
        <dbReference type="Pfam" id="PF12697"/>
    </source>
</evidence>
<dbReference type="SUPFAM" id="SSF53474">
    <property type="entry name" value="alpha/beta-Hydrolases"/>
    <property type="match status" value="1"/>
</dbReference>
<name>A0ABT2JJV8_9PSEU</name>
<protein>
    <submittedName>
        <fullName evidence="4">Alpha/beta hydrolase</fullName>
    </submittedName>
</protein>
<feature type="compositionally biased region" description="Basic and acidic residues" evidence="1">
    <location>
        <begin position="1"/>
        <end position="19"/>
    </location>
</feature>
<dbReference type="InterPro" id="IPR000073">
    <property type="entry name" value="AB_hydrolase_1"/>
</dbReference>
<proteinExistence type="predicted"/>
<dbReference type="PANTHER" id="PTHR43433">
    <property type="entry name" value="HYDROLASE, ALPHA/BETA FOLD FAMILY PROTEIN"/>
    <property type="match status" value="1"/>
</dbReference>